<feature type="transmembrane region" description="Helical" evidence="1">
    <location>
        <begin position="20"/>
        <end position="47"/>
    </location>
</feature>
<dbReference type="EMBL" id="VRTY01000053">
    <property type="protein sequence ID" value="TXK38133.1"/>
    <property type="molecule type" value="Genomic_DNA"/>
</dbReference>
<dbReference type="RefSeq" id="WP_147922421.1">
    <property type="nucleotide sequence ID" value="NZ_VRTY01000053.1"/>
</dbReference>
<evidence type="ECO:0000256" key="1">
    <source>
        <dbReference type="SAM" id="Phobius"/>
    </source>
</evidence>
<keyword evidence="3" id="KW-1185">Reference proteome</keyword>
<dbReference type="AlphaFoldDB" id="A0A5C8JMX1"/>
<dbReference type="Proteomes" id="UP000321926">
    <property type="component" value="Unassembled WGS sequence"/>
</dbReference>
<sequence>MATYTYKTGRYFSGGARMLAWVLAAIGVVAVLKGVLAGVLLFSAAIVMELTYKAVQFDLQQRRYGQGVQLFGKFFGAEQPLPELEFLYLKRNNYSRLAESRGSMATFYSTRFDGYLQLAGGAKLHLLQQQVKETALQQMNKIAQDLGVPLHDLTEVPL</sequence>
<comment type="caution">
    <text evidence="2">The sequence shown here is derived from an EMBL/GenBank/DDBJ whole genome shotgun (WGS) entry which is preliminary data.</text>
</comment>
<evidence type="ECO:0000313" key="2">
    <source>
        <dbReference type="EMBL" id="TXK38133.1"/>
    </source>
</evidence>
<evidence type="ECO:0000313" key="3">
    <source>
        <dbReference type="Proteomes" id="UP000321926"/>
    </source>
</evidence>
<reference evidence="2 3" key="1">
    <citation type="submission" date="2019-08" db="EMBL/GenBank/DDBJ databases">
        <authorList>
            <person name="Shi S."/>
        </authorList>
    </citation>
    <scope>NUCLEOTIDE SEQUENCE [LARGE SCALE GENOMIC DNA]</scope>
    <source>
        <strain evidence="2 3">GY10130</strain>
    </source>
</reference>
<name>A0A5C8JMX1_9BACT</name>
<gene>
    <name evidence="2" type="ORF">FVR03_14190</name>
</gene>
<protein>
    <submittedName>
        <fullName evidence="2">Uncharacterized protein</fullName>
    </submittedName>
</protein>
<dbReference type="OrthoDB" id="853835at2"/>
<keyword evidence="1" id="KW-1133">Transmembrane helix</keyword>
<proteinExistence type="predicted"/>
<keyword evidence="1" id="KW-0472">Membrane</keyword>
<organism evidence="2 3">
    <name type="scientific">Pontibacter qinzhouensis</name>
    <dbReference type="NCBI Taxonomy" id="2603253"/>
    <lineage>
        <taxon>Bacteria</taxon>
        <taxon>Pseudomonadati</taxon>
        <taxon>Bacteroidota</taxon>
        <taxon>Cytophagia</taxon>
        <taxon>Cytophagales</taxon>
        <taxon>Hymenobacteraceae</taxon>
        <taxon>Pontibacter</taxon>
    </lineage>
</organism>
<accession>A0A5C8JMX1</accession>
<keyword evidence="1" id="KW-0812">Transmembrane</keyword>